<comment type="caution">
    <text evidence="2">The sequence shown here is derived from an EMBL/GenBank/DDBJ whole genome shotgun (WGS) entry which is preliminary data.</text>
</comment>
<evidence type="ECO:0000256" key="1">
    <source>
        <dbReference type="SAM" id="Phobius"/>
    </source>
</evidence>
<accession>A0ABS2UEY1</accession>
<dbReference type="RefSeq" id="WP_205280904.1">
    <property type="nucleotide sequence ID" value="NZ_JAFFPU010000069.1"/>
</dbReference>
<evidence type="ECO:0000313" key="3">
    <source>
        <dbReference type="Proteomes" id="UP000724686"/>
    </source>
</evidence>
<evidence type="ECO:0000313" key="2">
    <source>
        <dbReference type="EMBL" id="MBM9578932.1"/>
    </source>
</evidence>
<organism evidence="2 3">
    <name type="scientific">Leptospira ainlahdjerensis</name>
    <dbReference type="NCBI Taxonomy" id="2810033"/>
    <lineage>
        <taxon>Bacteria</taxon>
        <taxon>Pseudomonadati</taxon>
        <taxon>Spirochaetota</taxon>
        <taxon>Spirochaetia</taxon>
        <taxon>Leptospirales</taxon>
        <taxon>Leptospiraceae</taxon>
        <taxon>Leptospira</taxon>
    </lineage>
</organism>
<keyword evidence="1" id="KW-0472">Membrane</keyword>
<reference evidence="2 3" key="1">
    <citation type="submission" date="2021-02" db="EMBL/GenBank/DDBJ databases">
        <title>Leptospira ainlahdjerensis sp. nov., Leptospira ainazelensis sp. nov., Leptospira abararensis sp. nov. and Leptospira chreensis sp. nov., four new species isolated from water sources in Algeria.</title>
        <authorList>
            <person name="Amara Korba A."/>
            <person name="Kainiu M."/>
            <person name="Vincent A.T."/>
            <person name="Mariet J.-F."/>
            <person name="Veyrier F.J."/>
            <person name="Goarant C."/>
            <person name="Picardeau M."/>
        </authorList>
    </citation>
    <scope>NUCLEOTIDE SEQUENCE [LARGE SCALE GENOMIC DNA]</scope>
    <source>
        <strain evidence="2 3">201903070</strain>
    </source>
</reference>
<dbReference type="EMBL" id="JAFFPU010000069">
    <property type="protein sequence ID" value="MBM9578932.1"/>
    <property type="molecule type" value="Genomic_DNA"/>
</dbReference>
<gene>
    <name evidence="2" type="ORF">JWG45_17440</name>
</gene>
<keyword evidence="3" id="KW-1185">Reference proteome</keyword>
<proteinExistence type="predicted"/>
<sequence>METLPIAVNAGGTIAVLILDLGLIVPAVRLAIQRAVLSDFAGLVGQFFHRVVRVHAVSTHATLVILLIGSLVTKFISMNSLLGLWYLNIPFTEDSGVSQLWLKRKMMIFQKKEWEPVLRVPYC</sequence>
<keyword evidence="1" id="KW-1133">Transmembrane helix</keyword>
<feature type="transmembrane region" description="Helical" evidence="1">
    <location>
        <begin position="6"/>
        <end position="32"/>
    </location>
</feature>
<name>A0ABS2UEY1_9LEPT</name>
<protein>
    <submittedName>
        <fullName evidence="2">Uncharacterized protein</fullName>
    </submittedName>
</protein>
<dbReference type="Proteomes" id="UP000724686">
    <property type="component" value="Unassembled WGS sequence"/>
</dbReference>
<keyword evidence="1" id="KW-0812">Transmembrane</keyword>